<keyword evidence="6 7" id="KW-0472">Membrane</keyword>
<feature type="transmembrane region" description="Helical" evidence="7">
    <location>
        <begin position="74"/>
        <end position="92"/>
    </location>
</feature>
<evidence type="ECO:0000256" key="6">
    <source>
        <dbReference type="ARBA" id="ARBA00023136"/>
    </source>
</evidence>
<dbReference type="STRING" id="1123491.SAMN02745782_02199"/>
<protein>
    <submittedName>
        <fullName evidence="8">Leucine efflux protein</fullName>
    </submittedName>
</protein>
<keyword evidence="9" id="KW-1185">Reference proteome</keyword>
<keyword evidence="4 7" id="KW-0812">Transmembrane</keyword>
<dbReference type="AlphaFoldDB" id="A0A1T4QM36"/>
<dbReference type="GO" id="GO:0015820">
    <property type="term" value="P:L-leucine transport"/>
    <property type="evidence" value="ECO:0007669"/>
    <property type="project" value="TreeGrafter"/>
</dbReference>
<keyword evidence="3" id="KW-1003">Cell membrane</keyword>
<organism evidence="8 9">
    <name type="scientific">Vibrio cincinnatiensis DSM 19608</name>
    <dbReference type="NCBI Taxonomy" id="1123491"/>
    <lineage>
        <taxon>Bacteria</taxon>
        <taxon>Pseudomonadati</taxon>
        <taxon>Pseudomonadota</taxon>
        <taxon>Gammaproteobacteria</taxon>
        <taxon>Vibrionales</taxon>
        <taxon>Vibrionaceae</taxon>
        <taxon>Vibrio</taxon>
    </lineage>
</organism>
<dbReference type="InterPro" id="IPR001123">
    <property type="entry name" value="LeuE-type"/>
</dbReference>
<dbReference type="PANTHER" id="PTHR30086:SF15">
    <property type="entry name" value="LEUCINE EFFLUX PROTEIN"/>
    <property type="match status" value="1"/>
</dbReference>
<dbReference type="PIRSF" id="PIRSF006324">
    <property type="entry name" value="LeuE"/>
    <property type="match status" value="1"/>
</dbReference>
<evidence type="ECO:0000313" key="8">
    <source>
        <dbReference type="EMBL" id="SKA04774.1"/>
    </source>
</evidence>
<feature type="transmembrane region" description="Helical" evidence="7">
    <location>
        <begin position="118"/>
        <end position="141"/>
    </location>
</feature>
<dbReference type="GeneID" id="70584489"/>
<dbReference type="GO" id="GO:0015190">
    <property type="term" value="F:L-leucine transmembrane transporter activity"/>
    <property type="evidence" value="ECO:0007669"/>
    <property type="project" value="TreeGrafter"/>
</dbReference>
<evidence type="ECO:0000256" key="7">
    <source>
        <dbReference type="SAM" id="Phobius"/>
    </source>
</evidence>
<dbReference type="Pfam" id="PF01810">
    <property type="entry name" value="LysE"/>
    <property type="match status" value="1"/>
</dbReference>
<evidence type="ECO:0000256" key="4">
    <source>
        <dbReference type="ARBA" id="ARBA00022692"/>
    </source>
</evidence>
<sequence length="213" mass="23399">MLENIGIINLWAYLVGVFLIVIVPGPNSIFVLTASAKHGVKGGYKAALGVFTGDALLIFFAFLGVATLVKNSPLLFHVIQYMGAAYLFYLGAKTIIHSFRQRDQAIERNNVGKKHQGLYLKALGLSVLNPKMIIFYVSFFIQFIDFNAESTGLSFLVLGSILELCSMLYLSVLIFAGFGITNKVKQNQKLAKMSNTFIGSLFVLFALRLALTA</sequence>
<feature type="transmembrane region" description="Helical" evidence="7">
    <location>
        <begin position="46"/>
        <end position="68"/>
    </location>
</feature>
<name>A0A1T4QM36_VIBCI</name>
<evidence type="ECO:0000256" key="1">
    <source>
        <dbReference type="ARBA" id="ARBA00004651"/>
    </source>
</evidence>
<dbReference type="NCBIfam" id="NF008201">
    <property type="entry name" value="PRK10958.1"/>
    <property type="match status" value="1"/>
</dbReference>
<feature type="transmembrane region" description="Helical" evidence="7">
    <location>
        <begin position="12"/>
        <end position="34"/>
    </location>
</feature>
<feature type="transmembrane region" description="Helical" evidence="7">
    <location>
        <begin position="153"/>
        <end position="178"/>
    </location>
</feature>
<reference evidence="9" key="1">
    <citation type="submission" date="2017-02" db="EMBL/GenBank/DDBJ databases">
        <authorList>
            <person name="Varghese N."/>
            <person name="Submissions S."/>
        </authorList>
    </citation>
    <scope>NUCLEOTIDE SEQUENCE [LARGE SCALE GENOMIC DNA]</scope>
    <source>
        <strain evidence="9">DSM 19608</strain>
    </source>
</reference>
<dbReference type="GO" id="GO:0005886">
    <property type="term" value="C:plasma membrane"/>
    <property type="evidence" value="ECO:0007669"/>
    <property type="project" value="UniProtKB-SubCell"/>
</dbReference>
<dbReference type="RefSeq" id="WP_078926574.1">
    <property type="nucleotide sequence ID" value="NZ_FUXB01000010.1"/>
</dbReference>
<dbReference type="OrthoDB" id="9784202at2"/>
<proteinExistence type="inferred from homology"/>
<accession>A0A1T4QM36</accession>
<dbReference type="EMBL" id="FUXB01000010">
    <property type="protein sequence ID" value="SKA04774.1"/>
    <property type="molecule type" value="Genomic_DNA"/>
</dbReference>
<keyword evidence="5 7" id="KW-1133">Transmembrane helix</keyword>
<evidence type="ECO:0000256" key="3">
    <source>
        <dbReference type="ARBA" id="ARBA00022475"/>
    </source>
</evidence>
<comment type="subcellular location">
    <subcellularLocation>
        <location evidence="1">Cell membrane</location>
        <topology evidence="1">Multi-pass membrane protein</topology>
    </subcellularLocation>
</comment>
<dbReference type="PANTHER" id="PTHR30086">
    <property type="entry name" value="ARGININE EXPORTER PROTEIN ARGO"/>
    <property type="match status" value="1"/>
</dbReference>
<feature type="transmembrane region" description="Helical" evidence="7">
    <location>
        <begin position="190"/>
        <end position="211"/>
    </location>
</feature>
<dbReference type="Proteomes" id="UP000190834">
    <property type="component" value="Unassembled WGS sequence"/>
</dbReference>
<comment type="similarity">
    <text evidence="2">Belongs to the Rht family.</text>
</comment>
<gene>
    <name evidence="8" type="ORF">SAMN02745782_02199</name>
</gene>
<evidence type="ECO:0000256" key="2">
    <source>
        <dbReference type="ARBA" id="ARBA00007928"/>
    </source>
</evidence>
<evidence type="ECO:0000313" key="9">
    <source>
        <dbReference type="Proteomes" id="UP000190834"/>
    </source>
</evidence>
<evidence type="ECO:0000256" key="5">
    <source>
        <dbReference type="ARBA" id="ARBA00022989"/>
    </source>
</evidence>